<dbReference type="SUPFAM" id="SSF52540">
    <property type="entry name" value="P-loop containing nucleoside triphosphate hydrolases"/>
    <property type="match status" value="1"/>
</dbReference>
<dbReference type="InterPro" id="IPR027417">
    <property type="entry name" value="P-loop_NTPase"/>
</dbReference>
<name>A0A4Q2UPK9_9BACT</name>
<accession>A0A4Q2UPK9</accession>
<reference evidence="1 2" key="1">
    <citation type="submission" date="2019-01" db="EMBL/GenBank/DDBJ databases">
        <title>Spirosoma flava sp. nov., a propanil-degrading bacterium isolated from herbicide-contaminated soil.</title>
        <authorList>
            <person name="Zhang L."/>
            <person name="Jiang J.-D."/>
        </authorList>
    </citation>
    <scope>NUCLEOTIDE SEQUENCE [LARGE SCALE GENOMIC DNA]</scope>
    <source>
        <strain evidence="1 2">TY50</strain>
    </source>
</reference>
<evidence type="ECO:0000313" key="1">
    <source>
        <dbReference type="EMBL" id="RYC70832.1"/>
    </source>
</evidence>
<gene>
    <name evidence="1" type="ORF">EQG79_01390</name>
</gene>
<organism evidence="1 2">
    <name type="scientific">Spirosoma sordidisoli</name>
    <dbReference type="NCBI Taxonomy" id="2502893"/>
    <lineage>
        <taxon>Bacteria</taxon>
        <taxon>Pseudomonadati</taxon>
        <taxon>Bacteroidota</taxon>
        <taxon>Cytophagia</taxon>
        <taxon>Cytophagales</taxon>
        <taxon>Cytophagaceae</taxon>
        <taxon>Spirosoma</taxon>
    </lineage>
</organism>
<dbReference type="EMBL" id="SBLB01000001">
    <property type="protein sequence ID" value="RYC70832.1"/>
    <property type="molecule type" value="Genomic_DNA"/>
</dbReference>
<dbReference type="Gene3D" id="3.40.50.300">
    <property type="entry name" value="P-loop containing nucleotide triphosphate hydrolases"/>
    <property type="match status" value="1"/>
</dbReference>
<evidence type="ECO:0008006" key="3">
    <source>
        <dbReference type="Google" id="ProtNLM"/>
    </source>
</evidence>
<comment type="caution">
    <text evidence="1">The sequence shown here is derived from an EMBL/GenBank/DDBJ whole genome shotgun (WGS) entry which is preliminary data.</text>
</comment>
<proteinExistence type="predicted"/>
<dbReference type="AlphaFoldDB" id="A0A4Q2UPK9"/>
<dbReference type="RefSeq" id="WP_129599273.1">
    <property type="nucleotide sequence ID" value="NZ_SBLB01000001.1"/>
</dbReference>
<protein>
    <recommendedName>
        <fullName evidence="3">ATPase</fullName>
    </recommendedName>
</protein>
<sequence>MTEEEEQDWLAQNLPSLLVAGQKAKHHILEGQKLAQKIAAASFIPDTPELLMAEVVKRGEAMAKQKFWRKPFSLTKWNEHIYQTLAYYFTGDARFETEGCELMGVEPGVFDLRKGILLSGPKGCGKTDMLELFSRNPYAPYIVISCLELEMAYSKKEVGSNIIDQYAGLIPTQNVHHYYGKTHLGVQFDDFGAEGEAVHMGKRVNLMDVLLQTRYRIVRGPYTHLTTNASEQGIQEAYDGRVYDRMIQMFNFIEFSPNAPSLRV</sequence>
<dbReference type="Proteomes" id="UP000290407">
    <property type="component" value="Unassembled WGS sequence"/>
</dbReference>
<keyword evidence="2" id="KW-1185">Reference proteome</keyword>
<evidence type="ECO:0000313" key="2">
    <source>
        <dbReference type="Proteomes" id="UP000290407"/>
    </source>
</evidence>